<accession>A0ABD2Y868</accession>
<comment type="caution">
    <text evidence="1">The sequence shown here is derived from an EMBL/GenBank/DDBJ whole genome shotgun (WGS) entry which is preliminary data.</text>
</comment>
<name>A0ABD2Y868_9GENT</name>
<sequence>MDRVRKFSIFAPALKRLEIRDLDVYVDIEDFEDYIIFERELEINAPALEHLDLRDHMSDGFSITNLDSLIEANVDIGKNLFNPEALYNVKFLSLSGNFRRCR</sequence>
<protein>
    <submittedName>
        <fullName evidence="1">Uncharacterized protein</fullName>
    </submittedName>
</protein>
<evidence type="ECO:0000313" key="1">
    <source>
        <dbReference type="EMBL" id="KAL3503225.1"/>
    </source>
</evidence>
<dbReference type="Proteomes" id="UP001630127">
    <property type="component" value="Unassembled WGS sequence"/>
</dbReference>
<dbReference type="EMBL" id="JBJUIK010000015">
    <property type="protein sequence ID" value="KAL3503225.1"/>
    <property type="molecule type" value="Genomic_DNA"/>
</dbReference>
<keyword evidence="2" id="KW-1185">Reference proteome</keyword>
<proteinExistence type="predicted"/>
<organism evidence="1 2">
    <name type="scientific">Cinchona calisaya</name>
    <dbReference type="NCBI Taxonomy" id="153742"/>
    <lineage>
        <taxon>Eukaryota</taxon>
        <taxon>Viridiplantae</taxon>
        <taxon>Streptophyta</taxon>
        <taxon>Embryophyta</taxon>
        <taxon>Tracheophyta</taxon>
        <taxon>Spermatophyta</taxon>
        <taxon>Magnoliopsida</taxon>
        <taxon>eudicotyledons</taxon>
        <taxon>Gunneridae</taxon>
        <taxon>Pentapetalae</taxon>
        <taxon>asterids</taxon>
        <taxon>lamiids</taxon>
        <taxon>Gentianales</taxon>
        <taxon>Rubiaceae</taxon>
        <taxon>Cinchonoideae</taxon>
        <taxon>Cinchoneae</taxon>
        <taxon>Cinchona</taxon>
    </lineage>
</organism>
<reference evidence="1 2" key="1">
    <citation type="submission" date="2024-11" db="EMBL/GenBank/DDBJ databases">
        <title>A near-complete genome assembly of Cinchona calisaya.</title>
        <authorList>
            <person name="Lian D.C."/>
            <person name="Zhao X.W."/>
            <person name="Wei L."/>
        </authorList>
    </citation>
    <scope>NUCLEOTIDE SEQUENCE [LARGE SCALE GENOMIC DNA]</scope>
    <source>
        <tissue evidence="1">Nenye</tissue>
    </source>
</reference>
<evidence type="ECO:0000313" key="2">
    <source>
        <dbReference type="Proteomes" id="UP001630127"/>
    </source>
</evidence>
<gene>
    <name evidence="1" type="ORF">ACH5RR_037674</name>
</gene>
<dbReference type="AlphaFoldDB" id="A0ABD2Y868"/>